<evidence type="ECO:0000259" key="8">
    <source>
        <dbReference type="Pfam" id="PF22544"/>
    </source>
</evidence>
<dbReference type="Gene3D" id="3.40.50.300">
    <property type="entry name" value="P-loop containing nucleotide triphosphate hydrolases"/>
    <property type="match status" value="1"/>
</dbReference>
<feature type="compositionally biased region" description="Basic and acidic residues" evidence="6">
    <location>
        <begin position="2359"/>
        <end position="2368"/>
    </location>
</feature>
<dbReference type="GO" id="GO:0005930">
    <property type="term" value="C:axoneme"/>
    <property type="evidence" value="ECO:0007669"/>
    <property type="project" value="TreeGrafter"/>
</dbReference>
<feature type="compositionally biased region" description="Basic and acidic residues" evidence="6">
    <location>
        <begin position="2342"/>
        <end position="2351"/>
    </location>
</feature>
<feature type="region of interest" description="Disordered" evidence="6">
    <location>
        <begin position="2136"/>
        <end position="2165"/>
    </location>
</feature>
<name>A0A6P8QKM4_GEOSA</name>
<feature type="region of interest" description="Disordered" evidence="6">
    <location>
        <begin position="2471"/>
        <end position="2524"/>
    </location>
</feature>
<feature type="domain" description="HYDIN/VesB/CFA65-like Ig-like" evidence="8">
    <location>
        <begin position="518"/>
        <end position="618"/>
    </location>
</feature>
<dbReference type="SUPFAM" id="SSF52540">
    <property type="entry name" value="P-loop containing nucleoside triphosphate hydrolases"/>
    <property type="match status" value="1"/>
</dbReference>
<dbReference type="InterPro" id="IPR027417">
    <property type="entry name" value="P-loop_NTPase"/>
</dbReference>
<reference evidence="11" key="1">
    <citation type="submission" date="2025-08" db="UniProtKB">
        <authorList>
            <consortium name="RefSeq"/>
        </authorList>
    </citation>
    <scope>IDENTIFICATION</scope>
</reference>
<feature type="compositionally biased region" description="Polar residues" evidence="6">
    <location>
        <begin position="1944"/>
        <end position="1956"/>
    </location>
</feature>
<dbReference type="CTD" id="54768"/>
<feature type="region of interest" description="Disordered" evidence="6">
    <location>
        <begin position="1927"/>
        <end position="1983"/>
    </location>
</feature>
<evidence type="ECO:0000256" key="1">
    <source>
        <dbReference type="ARBA" id="ARBA00004138"/>
    </source>
</evidence>
<keyword evidence="10" id="KW-1185">Reference proteome</keyword>
<feature type="domain" description="HYDIN/VesB/CFA65-like Ig-like" evidence="8">
    <location>
        <begin position="4325"/>
        <end position="4420"/>
    </location>
</feature>
<dbReference type="PANTHER" id="PTHR23053:SF0">
    <property type="entry name" value="HYDROCEPHALUS-INDUCING PROTEIN HOMOLOG"/>
    <property type="match status" value="1"/>
</dbReference>
<dbReference type="Pfam" id="PF22544">
    <property type="entry name" value="HYDIN_VesB_CFA65-like_Ig"/>
    <property type="match status" value="4"/>
</dbReference>
<feature type="compositionally biased region" description="Basic and acidic residues" evidence="6">
    <location>
        <begin position="2277"/>
        <end position="2294"/>
    </location>
</feature>
<dbReference type="GO" id="GO:0003341">
    <property type="term" value="P:cilium movement"/>
    <property type="evidence" value="ECO:0007669"/>
    <property type="project" value="TreeGrafter"/>
</dbReference>
<feature type="region of interest" description="Disordered" evidence="6">
    <location>
        <begin position="2643"/>
        <end position="2730"/>
    </location>
</feature>
<feature type="region of interest" description="Disordered" evidence="6">
    <location>
        <begin position="3216"/>
        <end position="3253"/>
    </location>
</feature>
<feature type="domain" description="HYDIN/VesB/CFA65-like Ig-like" evidence="8">
    <location>
        <begin position="257"/>
        <end position="350"/>
    </location>
</feature>
<feature type="region of interest" description="Disordered" evidence="6">
    <location>
        <begin position="2342"/>
        <end position="2433"/>
    </location>
</feature>
<dbReference type="GeneID" id="117359874"/>
<evidence type="ECO:0000256" key="3">
    <source>
        <dbReference type="ARBA" id="ARBA00022490"/>
    </source>
</evidence>
<evidence type="ECO:0000259" key="9">
    <source>
        <dbReference type="Pfam" id="PF24291"/>
    </source>
</evidence>
<dbReference type="Proteomes" id="UP000515159">
    <property type="component" value="Chromosome 4"/>
</dbReference>
<dbReference type="InParanoid" id="A0A6P8QKM4"/>
<keyword evidence="5" id="KW-0966">Cell projection</keyword>
<feature type="compositionally biased region" description="Basic and acidic residues" evidence="6">
    <location>
        <begin position="2384"/>
        <end position="2403"/>
    </location>
</feature>
<evidence type="ECO:0000256" key="5">
    <source>
        <dbReference type="ARBA" id="ARBA00023273"/>
    </source>
</evidence>
<keyword evidence="4" id="KW-0969">Cilium</keyword>
<dbReference type="FunCoup" id="A0A6P8QKM4">
    <property type="interactions" value="62"/>
</dbReference>
<feature type="compositionally biased region" description="Basic and acidic residues" evidence="6">
    <location>
        <begin position="1927"/>
        <end position="1936"/>
    </location>
</feature>
<proteinExistence type="predicted"/>
<accession>A0A6P8QKM4</accession>
<evidence type="ECO:0000313" key="11">
    <source>
        <dbReference type="RefSeq" id="XP_033799167.1"/>
    </source>
</evidence>
<feature type="compositionally biased region" description="Basic and acidic residues" evidence="6">
    <location>
        <begin position="2650"/>
        <end position="2672"/>
    </location>
</feature>
<dbReference type="PANTHER" id="PTHR23053">
    <property type="entry name" value="DLEC1 DELETED IN LUNG AND ESOPHAGEAL CANCER 1"/>
    <property type="match status" value="1"/>
</dbReference>
<feature type="compositionally biased region" description="Low complexity" evidence="6">
    <location>
        <begin position="2141"/>
        <end position="2150"/>
    </location>
</feature>
<evidence type="ECO:0000313" key="10">
    <source>
        <dbReference type="Proteomes" id="UP000515159"/>
    </source>
</evidence>
<feature type="domain" description="HYDIN/VesB/CFA65-like Ig-like" evidence="8">
    <location>
        <begin position="4543"/>
        <end position="4639"/>
    </location>
</feature>
<dbReference type="InterPro" id="IPR053879">
    <property type="entry name" value="HYDIN_VesB_CFA65-like_Ig"/>
</dbReference>
<evidence type="ECO:0000256" key="2">
    <source>
        <dbReference type="ARBA" id="ARBA00004496"/>
    </source>
</evidence>
<feature type="domain" description="Hydin adenylate kinase-like" evidence="7">
    <location>
        <begin position="2032"/>
        <end position="2230"/>
    </location>
</feature>
<evidence type="ECO:0000256" key="6">
    <source>
        <dbReference type="SAM" id="MobiDB-lite"/>
    </source>
</evidence>
<dbReference type="InterPro" id="IPR033768">
    <property type="entry name" value="Hydin_ADK"/>
</dbReference>
<feature type="compositionally biased region" description="Basic and acidic residues" evidence="6">
    <location>
        <begin position="2683"/>
        <end position="2693"/>
    </location>
</feature>
<feature type="compositionally biased region" description="Basic and acidic residues" evidence="6">
    <location>
        <begin position="2474"/>
        <end position="2483"/>
    </location>
</feature>
<keyword evidence="3" id="KW-0963">Cytoplasm</keyword>
<dbReference type="KEGG" id="gsh:117359874"/>
<sequence length="5137" mass="578102">MTVATRVDACKSPFSTPLAMHKRDPRFHSLITGSSGVAGPSPVYRKEDYRDGLRNEPEMSSVKVQGPLSAVHGLPLKLPEGFKNKMIAQWKSKFMREEEVMARTLTPSAFLKEMSLTTEQKLALPYEMHPPRIIQLLDISETSFQKFSTVDVDQTLFQPFPSEIVFQNYVPHETYEVPLVLRNEDRIPRLVKVIQEISPYFKIISPTDPSTKVACGMQSTFRILFTPDENKDYFHEVICVTEREKFVVPIRAIGARAILDFPDQLNFSTCPVKYNSQKTLLVRNIGNREAKFCLNTWRPFSAEPSVGTLGIGDSMQMTVEFKPQFIGDHCEDLIINYDTGDIIYVRLYGAAIDINIRLDKNSLLLEKTFITMANQRMVTIINRSDIIAHFQWKAFSTQEEEDQEKFRLYSDLHFEEEDETDRFLEECGSDPSIRERLSILSRTFYNRRKMIQTDSMLFSNDIFMIEPVEGDIWPNSTFDVNVVFKPQQAQMYQSTIYCDITGRETRLPLRMKGEGIGPRLLLNFDQLDIGKIFVNSAHGYEAVLSNKGYIDAIFTLIPPSTALGSGFLFNPSEGIILPDGHQVIEITFSTSKLGDFTEVFMFNVDGSPEPVNLTIKGCVIGPTFHFSTPALHFGDISFGFPYTLNCSLNNTSLVPLTFNLRIPGDGPGDLSTTCSSLILDNRNTVWEKGGQRGIKPTEFSIFPSHGIIRSQGFLNIQVTLCSNTVKKYELAMMVDVTNVGEEVLALPITARCLVPLVHVENPILKFGRCFLQYPYEQSVKLVNKSNLPACYCVLSQEFENQPQVLYSSPSPRGLIDPHSSVSVPLVLETQITGIFETKVYMCIFGSKERTLEVNLLSTGVGPVVCVKPIEFDFGKIQVLTEVSKTLQLSNQSCIPAHFLAQMIRSHSYWSIEPSEGVILPETDVMLTLVAKLDDTVKFSDKVQLAIENSNTYTIPVQAKGIGNTISTDRPFVSGLNLGVHFGGTLVTYHFTMTNHGRRTYQLYWMTEGFPQFTKSSHSFFPTGVKAKNSLCSLEPHSPVFKFSPFRMELNPGQSMDVVVEGSSETAKVVKEILICHAIIGRSSVKEVIMKVDVSCEFIAPILYLSAKELKFTAKKLSDDVMPLLYQPLTLKNISALPVSILMSVDEPFSICDKDQNTLPASVQATKLLVDEQTELFIRFNPNFLTDINCRLIEDMLTIHYLEHPQKEFVTLYAEVHFPNLDFDSTKVDFGCIVNDTEVIQYIQMTNNSPLPVKYHWSFLMSDWNNQISYGLKRRQERDIINEESKFFRELQLLNFSKNELNLEMDLNPEFHSTTWTTEENYAITGVEEVFDILPLYGIVQPKECQQVAFTFFGHADISIQAKALCTLEGGPTYEIMLYGEASLVSYALSTKEVDCGLQLFDEVLEIEIVLRNTGKVGFDYIIPDTNEDFSGSLFPGVPLILPVSGHIDSDGELILKIYYLPGIPEAFFCTFQIQVGHLEPEDIIVKGEGIFPRIFLDLPRNIKKNKKYQKFLDEAKQNLEKENKMEESLSRPMTNAGEANVDDFFTNFDTLLQMEAERLMIKEYALKQQAVISNFSSNILSNQWTRKKLVKISMPDYLLDFGYIILGEVRTHIIKITNTSHLPVSFYIDRKALANTGFSMELDRVKNLPYCETETFEVKFDPQSANLPLGNVKILVPIQVVGGPIFPICLCASVTMPTLTMSCDKLDFSYVQCGQCKMKSLQLHNELHVACEWTSGPPEAIKNIKSANNINPLQRSRKRRRNIKPKPQVFEMVPHTGVLLPGQKVNVQVKFMPLEEKYYNQRLVMHISQSSQRMTLLVQGQGLEPRLDFSPHILELGPILPYSSGEERELLVKNPCSFPIEFYCVELDKQYLEEEEILKMVKGYDSFNTLLLPARFPGEKLPQELLEFYEEQKKVLEQLAREREAKIQENGLKGEEEQSEQTEKPITTEGSIQPITTEDDISPPKGEIKTEEGQSEAVKASSQVEIIQSRDEIDVNEAGELDDNPVSRAIARYLGIDITPEGRAAMNRKGIAIVVHGSPLSGKTTMAVALAKFYGVACLSIDSVVLEAISSGNTPAGFEARKLCMKAALEKSQRDIEESGFAIEGTAGQLIHAPGGLSMEAVAKHTAEGTLITETKTAPQSSISKGNKTSTGGGKIHAVQGSRQHHHQIEQITSSSFLGGPVPCRISVSASVAGESGLMSCVLPTELLVEILAERMQLSDCYQGVVFDGLETLFAQNFPSALVCLLKAINNRNHIYFVSLNQEYETLKDHERALREAEEVEQESARAKEKARIEEMDEDEYEALSVDERARVDEQRLKTMRERRKREQERLAQEKIQKELLRRRQEEDEARKKGKRVKKDSAKDEVTGKKSQPMGKQITSGLKSDTRQDSAIEKKIGIKDRPDSSLTEAEEANKKKKLASLGYDELDRESLDESEKQLFQKFKNYEYGKKEMIHILTFWDRVQGIVNQPSAVDESQHDDEQALERQAPSGKKVSRKDREKERLEKEKAEKERLEKEKAEKERQDKLKAIEETRALSFQTYGIKLEGDLAESLDGDELDKNVKLGVPHLEFLVYGRDDPSSKIVLESGKLPSLDEVLDGLGLGPSGPPMSPDTLLSVVPYPAMRKHLNAEDVLENFIFITQPSPEDLSMTAEEKKEPEPEMDHIIAPLVKEEPITPTKSRGKKDKQDSGLDRSKEKRRSASVKKSITSQDNSSTPPRAQTPVPGIDRSSSKETVQDKFLRLSSYRWIVPPNENVSIWIHFSSLIGGQFDQTLNFEIMGTQRLYQVYCRGICSLPSISLDPKILFSHRKKEAKLDEIIQKKYVLQTKMFYFGPLLCGKSRERYKSGQYPENMEKITICNNSSVATELFFCFLHDVKATTFILEPPNMILSPNEKQELSIWAYPTTTGIIEESIVCCIKDNPEPVLIKICCHGVRPELELDRKQLHFDKILMHRKETKTLFLRNSTLLAVAWRITGMDNLGDDFALSQNQGIIGPRSEFSLQIHFRGTKVINVKRFIRLEVSDVQNILGIVQVENIQIVAEAYDIALDISFPKGAEGGLDFGIVKVLDEAKQIMSLKNKGKYEIGFSFFLDTSDSSMQDLNSIFSIIPQKGILAANERATQIQIIFRSKKEIFILEKPILRCQVIEPNICEGGETIASIPVKISVQSVCTKYKILPSSGINFGAMILGSRKICTFTIENQGKLEFKFSISKPVTEVANQNIKKSAPPTMKHMASREGSSSSKSVQPGKGKRGESQKDSNIFAQTRFLIGMFTVSPGSGSIPPGGQHSIMVECYADQLGKSEEILAIDIADRDQTDHPTGIPYGLITEVCIPGFVTENITAMFEEHRICKNIDLYESIQTLDSEGIYLEEENKFIFTNVLVGHSAKARFKIINEGKVPCDVALSVKSLSVKSSYRINDIFEMDPTRISIPSHSHGYATVTFSPMMMQSYSCIFEAVIDGAPSLILKARHLTFEIAGEGNLPQVSILRPVVRNKHGNPLLLFKRLLVGYSETLPLILKNEGTVPAQLHIDLLDDQESFFLKPRSTTHCIYPVNGEQTDKMAFGTVRRAHTASLNLNVGESAEFDVLFIPCLPQHFEATIRLSVLDNQYEENMVHLVGEGYQDDLTLDHIHYLMAASGIQNVEGQLKDTDIEDTRMDHIQFGDCNVGKPYEVTFTMTNHNREDVMRFEWPAEAPLRFHPQVGHLHARCSKDITLTLKSEVPVNLHKNIVKCNVSRITFTLPVDLVPDWDDRLHTVKWVDCVKSPTSQRPTKRKVVETDPEPAHNVLEGHNRELEILISANVDYAQFMCKMENVHFKDTLLFQSRIYEYQLTNIASVQLEFSWQVTMVDNNKTAGGPQECIQSNLEGETPLASAQIAKVEGRSSKTSQLGNVLESVSSCLSVGVDVLPFSIEPSRGIILPKKQQDFLIKFFPQEVGEFEGKLFCSIPNLLGDQLYPELKLKGKSLLPYCHFELEDSDYITKNRRNPELRGPQGTPPGTTLDPNTRVIEFSIIGVHTKSTRSFTIMNPTNSAYSFKWTCEDILSLQSVPAFHCLTKSGWIRSEKKAEITFEFISQELNIVESFWTFTIPEQNISVPFLLVGKTTEPLVTLDRSHFNFLSLLVGREAQAVVYLVNNEEQAFTFSFRENSRFSEGFLCSLVVKPMEGDILPRSRNPITIVFTPTIEGEVNFNLICDVKSKTQPLTLNVKADGYIMDAFITCKDKHGAIITLNAQKNNEISFKKVDVNDMAMWQLNIVNNGNVGFTFDCKITAPKHLQQHLTIVPEKGLIEGGQGMQTMLTFYPLQKCILKDARLKIKISNGPVFSCVLLGSAVIPRIRFSFLMHDFGSCFIYHAGMPSHKRTLVITNKENKEISLDCLFVNTAYLEIEFQAEVLIPGGKMEVPITFYPREAIQYHENLCFEINEHSQQIVEIFGRGAEMKIEVLNPQHKVVNFGVLQVGQSVKKIVPIVNKSDASLTFSLGITPTMQALQDPKVFTLSPSMEITLKPQDIWKVELTISPKSRIPPFTEEVMMEHAGLSRCLFVFRGCSHGIEINLDQNNIPFGAAVSQSHIVRRIVMFNTGDIGARFNWDIKKFQPDFSITPVEGYIIPGMEVGFQVTFHPQSLNQNILYENLKCFIEGSKPLTLTLSGSGVGIPSVKEVMNFQCVVRGRQTQTIMLSNRTNSSWNLRPIIEGEHWTGSDSIIVDAQQNKSYEITYQPLTMTTENKHQGSIFFPLPDGTGLVYLLQGVSESPKTSGNIIREVPCKTSYNELLTVTNWLNRAQRFHVLIDFLKQEKQEPITIIKGLDYHEVPASSKRDYKLTFFSHKEGTFNVKVTFRNDTTQEYMFYFVTFKATPPGIISTIEIVTPVRQSTSAVVKIENPLSIPVTFNVECKVPEINFPTHFIVPALSEGNLVFEYQPLKISETTGRLTLVNSELGIFQYELILKAIPAKPEKPIYFCTALGSSQVLSVKFMNYARQKAEYSCKIDSIEFHVEKVIHAAPGSQGGTEISVEVTYEPSQLGQTQATLFISSPTGGDYTFPLVGSSVPPKPQGPIQIRTGSSTTITFKNIFPQTMLFSFNVDNPLFSIKGNENIRSKKVNHITVNFEGNPSGSKAPITGKLTISCPRTAGTGQGIYWIYYLKGVTPEK</sequence>
<dbReference type="Pfam" id="PF17213">
    <property type="entry name" value="Hydin_ADK"/>
    <property type="match status" value="1"/>
</dbReference>
<feature type="region of interest" description="Disordered" evidence="6">
    <location>
        <begin position="2277"/>
        <end position="2306"/>
    </location>
</feature>
<dbReference type="OrthoDB" id="442692at2759"/>
<dbReference type="GO" id="GO:1904158">
    <property type="term" value="P:axonemal central apparatus assembly"/>
    <property type="evidence" value="ECO:0007669"/>
    <property type="project" value="TreeGrafter"/>
</dbReference>
<dbReference type="Gene3D" id="2.60.40.10">
    <property type="entry name" value="Immunoglobulins"/>
    <property type="match status" value="24"/>
</dbReference>
<feature type="compositionally biased region" description="Polar residues" evidence="6">
    <location>
        <begin position="2701"/>
        <end position="2716"/>
    </location>
</feature>
<feature type="domain" description="CFAP65 tenth Ig-like" evidence="9">
    <location>
        <begin position="1767"/>
        <end position="1826"/>
    </location>
</feature>
<protein>
    <submittedName>
        <fullName evidence="11">Hydrocephalus-inducing protein homolog isoform X1</fullName>
    </submittedName>
</protein>
<dbReference type="RefSeq" id="XP_033799167.1">
    <property type="nucleotide sequence ID" value="XM_033943276.1"/>
</dbReference>
<dbReference type="InterPro" id="IPR033305">
    <property type="entry name" value="Hydin-like"/>
</dbReference>
<comment type="subcellular location">
    <subcellularLocation>
        <location evidence="1">Cell projection</location>
        <location evidence="1">Cilium</location>
    </subcellularLocation>
    <subcellularLocation>
        <location evidence="2">Cytoplasm</location>
    </subcellularLocation>
</comment>
<organism evidence="10 11">
    <name type="scientific">Geotrypetes seraphini</name>
    <name type="common">Gaboon caecilian</name>
    <name type="synonym">Caecilia seraphini</name>
    <dbReference type="NCBI Taxonomy" id="260995"/>
    <lineage>
        <taxon>Eukaryota</taxon>
        <taxon>Metazoa</taxon>
        <taxon>Chordata</taxon>
        <taxon>Craniata</taxon>
        <taxon>Vertebrata</taxon>
        <taxon>Euteleostomi</taxon>
        <taxon>Amphibia</taxon>
        <taxon>Gymnophiona</taxon>
        <taxon>Geotrypetes</taxon>
    </lineage>
</organism>
<dbReference type="InterPro" id="IPR056305">
    <property type="entry name" value="Ig_CFAP65_10th"/>
</dbReference>
<dbReference type="Pfam" id="PF24291">
    <property type="entry name" value="Ig_CFAP65"/>
    <property type="match status" value="1"/>
</dbReference>
<evidence type="ECO:0000256" key="4">
    <source>
        <dbReference type="ARBA" id="ARBA00023069"/>
    </source>
</evidence>
<feature type="compositionally biased region" description="Basic and acidic residues" evidence="6">
    <location>
        <begin position="2496"/>
        <end position="2524"/>
    </location>
</feature>
<dbReference type="InterPro" id="IPR013783">
    <property type="entry name" value="Ig-like_fold"/>
</dbReference>
<evidence type="ECO:0000259" key="7">
    <source>
        <dbReference type="Pfam" id="PF17213"/>
    </source>
</evidence>
<gene>
    <name evidence="11" type="primary">HYDIN</name>
</gene>